<sequence>MSLSNCLTPRERAVLRAVVAQLIPADADPGAEELGVGAFVEERLRGAEERWTLLRRGLAGLEESCHLLYGGKGFLELMAEEQGEVLRSLVAGDLPGPAWSEVSGAELFRLLRDNAIYGYYTTPEARRSIGYPGPAQPHGYPDYDSCPGEAVPGGKESPVPSMDLREPQGPARPAGRPLSAAPGPSRPAPSRDRYDVLIVGAGAAGGVLAQLLSQKGASVLVLEAGPWWDPASDYCNDELEMHKLNWPWSIGWEGADPVRPVSGWGVGGSTQRYLGWSPRFQEADFQVRSRDGVAEDWPIGYTDLEPYYEWVERMIGVAGGEGGSLEAPRGPYPMPPHRFHCNAQVVAEGARRLGLWPLPAPSAINSLRYSGRPACNHCGFCAQGCMIGAKGGTLATSLPAAQALGAEIHPRCFVTRIELDSRGLCRGVVYIDPQGNERIQEAAVIVLAANGIQVPRLLLCST</sequence>
<feature type="non-terminal residue" evidence="7">
    <location>
        <position position="462"/>
    </location>
</feature>
<evidence type="ECO:0000256" key="2">
    <source>
        <dbReference type="ARBA" id="ARBA00022630"/>
    </source>
</evidence>
<dbReference type="AlphaFoldDB" id="A0A932FXV0"/>
<gene>
    <name evidence="7" type="ORF">HYY20_13965</name>
</gene>
<dbReference type="PANTHER" id="PTHR46056">
    <property type="entry name" value="LONG-CHAIN-ALCOHOL OXIDASE"/>
    <property type="match status" value="1"/>
</dbReference>
<accession>A0A932FXV0</accession>
<feature type="domain" description="Glucose-methanol-choline oxidoreductase N-terminal" evidence="6">
    <location>
        <begin position="195"/>
        <end position="461"/>
    </location>
</feature>
<dbReference type="Pfam" id="PF00732">
    <property type="entry name" value="GMC_oxred_N"/>
    <property type="match status" value="1"/>
</dbReference>
<dbReference type="InterPro" id="IPR027056">
    <property type="entry name" value="Gluconate_2DH_su3"/>
</dbReference>
<comment type="caution">
    <text evidence="7">The sequence shown here is derived from an EMBL/GenBank/DDBJ whole genome shotgun (WGS) entry which is preliminary data.</text>
</comment>
<feature type="region of interest" description="Disordered" evidence="5">
    <location>
        <begin position="127"/>
        <end position="191"/>
    </location>
</feature>
<dbReference type="Gene3D" id="3.50.50.60">
    <property type="entry name" value="FAD/NAD(P)-binding domain"/>
    <property type="match status" value="1"/>
</dbReference>
<organism evidence="7 8">
    <name type="scientific">Tectimicrobiota bacterium</name>
    <dbReference type="NCBI Taxonomy" id="2528274"/>
    <lineage>
        <taxon>Bacteria</taxon>
        <taxon>Pseudomonadati</taxon>
        <taxon>Nitrospinota/Tectimicrobiota group</taxon>
        <taxon>Candidatus Tectimicrobiota</taxon>
    </lineage>
</organism>
<proteinExistence type="inferred from homology"/>
<comment type="similarity">
    <text evidence="1">Belongs to the GMC oxidoreductase family.</text>
</comment>
<evidence type="ECO:0000256" key="1">
    <source>
        <dbReference type="ARBA" id="ARBA00010790"/>
    </source>
</evidence>
<dbReference type="PANTHER" id="PTHR46056:SF12">
    <property type="entry name" value="LONG-CHAIN-ALCOHOL OXIDASE"/>
    <property type="match status" value="1"/>
</dbReference>
<evidence type="ECO:0000259" key="6">
    <source>
        <dbReference type="Pfam" id="PF00732"/>
    </source>
</evidence>
<protein>
    <submittedName>
        <fullName evidence="7">Gluconate 2-dehydrogenase subunit 3 family protein</fullName>
    </submittedName>
</protein>
<dbReference type="InterPro" id="IPR036188">
    <property type="entry name" value="FAD/NAD-bd_sf"/>
</dbReference>
<keyword evidence="4" id="KW-0560">Oxidoreductase</keyword>
<dbReference type="SUPFAM" id="SSF51905">
    <property type="entry name" value="FAD/NAD(P)-binding domain"/>
    <property type="match status" value="1"/>
</dbReference>
<dbReference type="EMBL" id="JACPRF010000424">
    <property type="protein sequence ID" value="MBI2877978.1"/>
    <property type="molecule type" value="Genomic_DNA"/>
</dbReference>
<evidence type="ECO:0000256" key="3">
    <source>
        <dbReference type="ARBA" id="ARBA00022827"/>
    </source>
</evidence>
<evidence type="ECO:0000313" key="7">
    <source>
        <dbReference type="EMBL" id="MBI2877978.1"/>
    </source>
</evidence>
<keyword evidence="3" id="KW-0274">FAD</keyword>
<dbReference type="GO" id="GO:0050660">
    <property type="term" value="F:flavin adenine dinucleotide binding"/>
    <property type="evidence" value="ECO:0007669"/>
    <property type="project" value="InterPro"/>
</dbReference>
<evidence type="ECO:0000256" key="5">
    <source>
        <dbReference type="SAM" id="MobiDB-lite"/>
    </source>
</evidence>
<dbReference type="Proteomes" id="UP000769766">
    <property type="component" value="Unassembled WGS sequence"/>
</dbReference>
<dbReference type="Pfam" id="PF13618">
    <property type="entry name" value="Gluconate_2-dh3"/>
    <property type="match status" value="1"/>
</dbReference>
<keyword evidence="2" id="KW-0285">Flavoprotein</keyword>
<reference evidence="7" key="1">
    <citation type="submission" date="2020-07" db="EMBL/GenBank/DDBJ databases">
        <title>Huge and variable diversity of episymbiotic CPR bacteria and DPANN archaea in groundwater ecosystems.</title>
        <authorList>
            <person name="He C.Y."/>
            <person name="Keren R."/>
            <person name="Whittaker M."/>
            <person name="Farag I.F."/>
            <person name="Doudna J."/>
            <person name="Cate J.H.D."/>
            <person name="Banfield J.F."/>
        </authorList>
    </citation>
    <scope>NUCLEOTIDE SEQUENCE</scope>
    <source>
        <strain evidence="7">NC_groundwater_672_Ag_B-0.1um_62_36</strain>
    </source>
</reference>
<name>A0A932FXV0_UNCTE</name>
<dbReference type="GO" id="GO:0016614">
    <property type="term" value="F:oxidoreductase activity, acting on CH-OH group of donors"/>
    <property type="evidence" value="ECO:0007669"/>
    <property type="project" value="InterPro"/>
</dbReference>
<dbReference type="InterPro" id="IPR000172">
    <property type="entry name" value="GMC_OxRdtase_N"/>
</dbReference>
<evidence type="ECO:0000256" key="4">
    <source>
        <dbReference type="ARBA" id="ARBA00023002"/>
    </source>
</evidence>
<evidence type="ECO:0000313" key="8">
    <source>
        <dbReference type="Proteomes" id="UP000769766"/>
    </source>
</evidence>